<protein>
    <recommendedName>
        <fullName evidence="4">Phage tail tape measure protein</fullName>
    </recommendedName>
</protein>
<dbReference type="EMBL" id="PQWM01000054">
    <property type="protein sequence ID" value="RDZ07195.1"/>
    <property type="molecule type" value="Genomic_DNA"/>
</dbReference>
<accession>A0A3D8WUF2</accession>
<dbReference type="RefSeq" id="WP_116078452.1">
    <property type="nucleotide sequence ID" value="NZ_CP187630.1"/>
</dbReference>
<organism evidence="2 3">
    <name type="scientific">Priestia megaterium</name>
    <name type="common">Bacillus megaterium</name>
    <dbReference type="NCBI Taxonomy" id="1404"/>
    <lineage>
        <taxon>Bacteria</taxon>
        <taxon>Bacillati</taxon>
        <taxon>Bacillota</taxon>
        <taxon>Bacilli</taxon>
        <taxon>Bacillales</taxon>
        <taxon>Bacillaceae</taxon>
        <taxon>Priestia</taxon>
    </lineage>
</organism>
<dbReference type="AlphaFoldDB" id="A0A3D8WUF2"/>
<feature type="transmembrane region" description="Helical" evidence="1">
    <location>
        <begin position="359"/>
        <end position="380"/>
    </location>
</feature>
<keyword evidence="1" id="KW-0472">Membrane</keyword>
<dbReference type="Proteomes" id="UP000256519">
    <property type="component" value="Unassembled WGS sequence"/>
</dbReference>
<name>A0A3D8WUF2_PRIMG</name>
<gene>
    <name evidence="2" type="ORF">C3744_27720</name>
</gene>
<keyword evidence="1" id="KW-0812">Transmembrane</keyword>
<evidence type="ECO:0000313" key="3">
    <source>
        <dbReference type="Proteomes" id="UP000256519"/>
    </source>
</evidence>
<evidence type="ECO:0000313" key="2">
    <source>
        <dbReference type="EMBL" id="RDZ07195.1"/>
    </source>
</evidence>
<reference evidence="2 3" key="1">
    <citation type="journal article" date="2018" name="Appl. Environ. Microbiol.">
        <title>Antimicrobial susceptibility testing and tentative epidemiological cut-off values of five Bacillus species relevant for use as animal feed additives or for plant protection.</title>
        <authorList>
            <person name="Agerso Y."/>
            <person name="Stuer-Lauridsen B."/>
            <person name="Bjerre K."/>
            <person name="Jensen M.G."/>
            <person name="Johansen E."/>
            <person name="Bennedsen M."/>
            <person name="Brockmann E."/>
            <person name="Nielsen B."/>
        </authorList>
    </citation>
    <scope>NUCLEOTIDE SEQUENCE [LARGE SCALE GENOMIC DNA]</scope>
    <source>
        <strain evidence="2 3">CHCC20162</strain>
    </source>
</reference>
<feature type="transmembrane region" description="Helical" evidence="1">
    <location>
        <begin position="414"/>
        <end position="433"/>
    </location>
</feature>
<proteinExistence type="predicted"/>
<evidence type="ECO:0000256" key="1">
    <source>
        <dbReference type="SAM" id="Phobius"/>
    </source>
</evidence>
<evidence type="ECO:0008006" key="4">
    <source>
        <dbReference type="Google" id="ProtNLM"/>
    </source>
</evidence>
<comment type="caution">
    <text evidence="2">The sequence shown here is derived from an EMBL/GenBank/DDBJ whole genome shotgun (WGS) entry which is preliminary data.</text>
</comment>
<keyword evidence="1" id="KW-1133">Transmembrane helix</keyword>
<feature type="transmembrane region" description="Helical" evidence="1">
    <location>
        <begin position="387"/>
        <end position="408"/>
    </location>
</feature>
<sequence>MAYELTAVLSLKDELSKKMKSAIKSIGAAQKATDTYRDANGRLRDSMGRFAKANHGASSSLSGFTSHTGSAIQAVGALSAGVLTAAGAYKTLQATIGEAMKMEQSQVVIDAMFDDKKLSKQYQNMMNSFAIKSPVLDSSEMFANSKSFISQSKDVKQLEKMWNLTERLVAVDPKQGVEGAVLAMKELMSGDSQSMVERFEMPRKALNDIKNLPLNEQLAALDKLYNKMGMTNKLVTSMGSTSLGYINQIKEALAGKFRAVGFEALKSLKPIIVDIKNAVSEGALDGFFNSMGRAFAFLGSEASKFANYIKTNWPTIKANFQSTQSLLQPVGDALKWMYDKAKNAGDYIIQNWPAVQTTVLSLAAGFATLKAGLAIAGAVNTLTKAWALYRAGATAAAIAQLGLNAAMLMSPTTWVIAGIAALVAIGVVLYRNFDTIKAKAISLWNSMGVLRSILTNLPGPFGQVISAGIRIMSNWDSIRSKASSVFGAVGDFIDGVKAKFNGFVSAVKSFKMPSFKMPSMASTKAGMGPSKKDKSSYHGESYVPRNGMMYRLHQGERVLTKKENRQFAKGSGQSVVINMGGMTVREEADLDKIASKLARRIYLAGEAGA</sequence>